<evidence type="ECO:0000256" key="9">
    <source>
        <dbReference type="RuleBase" id="RU000394"/>
    </source>
</evidence>
<dbReference type="SUPFAM" id="SSF52540">
    <property type="entry name" value="P-loop containing nucleoside triphosphate hydrolases"/>
    <property type="match status" value="1"/>
</dbReference>
<evidence type="ECO:0000256" key="8">
    <source>
        <dbReference type="PROSITE-ProRule" id="PRU00283"/>
    </source>
</evidence>
<evidence type="ECO:0000256" key="1">
    <source>
        <dbReference type="ARBA" id="ARBA00004245"/>
    </source>
</evidence>
<evidence type="ECO:0000256" key="5">
    <source>
        <dbReference type="ARBA" id="ARBA00022840"/>
    </source>
</evidence>
<comment type="caution">
    <text evidence="13">The sequence shown here is derived from an EMBL/GenBank/DDBJ whole genome shotgun (WGS) entry which is preliminary data.</text>
</comment>
<gene>
    <name evidence="13" type="ORF">SEUCBS140593_010016</name>
</gene>
<name>A0ABP0D0L7_9PEZI</name>
<keyword evidence="4 8" id="KW-0547">Nucleotide-binding</keyword>
<protein>
    <recommendedName>
        <fullName evidence="9">Kinesin-like protein</fullName>
    </recommendedName>
</protein>
<dbReference type="InterPro" id="IPR027640">
    <property type="entry name" value="Kinesin-like_fam"/>
</dbReference>
<dbReference type="PANTHER" id="PTHR47971">
    <property type="entry name" value="KINESIN-RELATED PROTEIN 6"/>
    <property type="match status" value="1"/>
</dbReference>
<keyword evidence="2" id="KW-0963">Cytoplasm</keyword>
<organism evidence="13 14">
    <name type="scientific">Sporothrix eucalyptigena</name>
    <dbReference type="NCBI Taxonomy" id="1812306"/>
    <lineage>
        <taxon>Eukaryota</taxon>
        <taxon>Fungi</taxon>
        <taxon>Dikarya</taxon>
        <taxon>Ascomycota</taxon>
        <taxon>Pezizomycotina</taxon>
        <taxon>Sordariomycetes</taxon>
        <taxon>Sordariomycetidae</taxon>
        <taxon>Ophiostomatales</taxon>
        <taxon>Ophiostomataceae</taxon>
        <taxon>Sporothrix</taxon>
    </lineage>
</organism>
<dbReference type="PROSITE" id="PS00411">
    <property type="entry name" value="KINESIN_MOTOR_1"/>
    <property type="match status" value="1"/>
</dbReference>
<evidence type="ECO:0000256" key="7">
    <source>
        <dbReference type="ARBA" id="ARBA00023212"/>
    </source>
</evidence>
<comment type="similarity">
    <text evidence="8 9">Belongs to the TRAFAC class myosin-kinesin ATPase superfamily. Kinesin family.</text>
</comment>
<evidence type="ECO:0000256" key="4">
    <source>
        <dbReference type="ARBA" id="ARBA00022741"/>
    </source>
</evidence>
<dbReference type="InterPro" id="IPR001752">
    <property type="entry name" value="Kinesin_motor_dom"/>
</dbReference>
<feature type="binding site" evidence="8">
    <location>
        <begin position="110"/>
        <end position="117"/>
    </location>
    <ligand>
        <name>ATP</name>
        <dbReference type="ChEBI" id="CHEBI:30616"/>
    </ligand>
</feature>
<evidence type="ECO:0000256" key="10">
    <source>
        <dbReference type="SAM" id="Coils"/>
    </source>
</evidence>
<keyword evidence="10" id="KW-0175">Coiled coil</keyword>
<dbReference type="InterPro" id="IPR019821">
    <property type="entry name" value="Kinesin_motor_CS"/>
</dbReference>
<keyword evidence="6 8" id="KW-0505">Motor protein</keyword>
<keyword evidence="14" id="KW-1185">Reference proteome</keyword>
<keyword evidence="3 9" id="KW-0493">Microtubule</keyword>
<comment type="subcellular location">
    <subcellularLocation>
        <location evidence="1">Cytoplasm</location>
        <location evidence="1">Cytoskeleton</location>
    </subcellularLocation>
</comment>
<evidence type="ECO:0000259" key="12">
    <source>
        <dbReference type="PROSITE" id="PS50067"/>
    </source>
</evidence>
<evidence type="ECO:0000313" key="14">
    <source>
        <dbReference type="Proteomes" id="UP001642482"/>
    </source>
</evidence>
<dbReference type="PRINTS" id="PR00380">
    <property type="entry name" value="KINESINHEAVY"/>
</dbReference>
<dbReference type="PROSITE" id="PS50067">
    <property type="entry name" value="KINESIN_MOTOR_2"/>
    <property type="match status" value="1"/>
</dbReference>
<feature type="domain" description="Kinesin motor" evidence="12">
    <location>
        <begin position="6"/>
        <end position="459"/>
    </location>
</feature>
<evidence type="ECO:0000256" key="6">
    <source>
        <dbReference type="ARBA" id="ARBA00023175"/>
    </source>
</evidence>
<feature type="region of interest" description="Disordered" evidence="11">
    <location>
        <begin position="362"/>
        <end position="381"/>
    </location>
</feature>
<dbReference type="Pfam" id="PF00225">
    <property type="entry name" value="Kinesin"/>
    <property type="match status" value="2"/>
</dbReference>
<dbReference type="InterPro" id="IPR027417">
    <property type="entry name" value="P-loop_NTPase"/>
</dbReference>
<dbReference type="EMBL" id="CAWUHD010000184">
    <property type="protein sequence ID" value="CAK7237573.1"/>
    <property type="molecule type" value="Genomic_DNA"/>
</dbReference>
<feature type="compositionally biased region" description="Polar residues" evidence="11">
    <location>
        <begin position="363"/>
        <end position="376"/>
    </location>
</feature>
<reference evidence="13 14" key="1">
    <citation type="submission" date="2024-01" db="EMBL/GenBank/DDBJ databases">
        <authorList>
            <person name="Allen C."/>
            <person name="Tagirdzhanova G."/>
        </authorList>
    </citation>
    <scope>NUCLEOTIDE SEQUENCE [LARGE SCALE GENOMIC DNA]</scope>
</reference>
<dbReference type="SMART" id="SM00129">
    <property type="entry name" value="KISc"/>
    <property type="match status" value="1"/>
</dbReference>
<proteinExistence type="inferred from homology"/>
<evidence type="ECO:0000256" key="2">
    <source>
        <dbReference type="ARBA" id="ARBA00022490"/>
    </source>
</evidence>
<dbReference type="PANTHER" id="PTHR47971:SF8">
    <property type="entry name" value="KINESIN-LIKE PROTEIN"/>
    <property type="match status" value="1"/>
</dbReference>
<evidence type="ECO:0000256" key="3">
    <source>
        <dbReference type="ARBA" id="ARBA00022701"/>
    </source>
</evidence>
<accession>A0ABP0D0L7</accession>
<keyword evidence="5 8" id="KW-0067">ATP-binding</keyword>
<evidence type="ECO:0000313" key="13">
    <source>
        <dbReference type="EMBL" id="CAK7237573.1"/>
    </source>
</evidence>
<dbReference type="InterPro" id="IPR036961">
    <property type="entry name" value="Kinesin_motor_dom_sf"/>
</dbReference>
<dbReference type="Proteomes" id="UP001642482">
    <property type="component" value="Unassembled WGS sequence"/>
</dbReference>
<keyword evidence="7" id="KW-0206">Cytoskeleton</keyword>
<sequence>MAATKSMSVVARWRPLVDSEDSISEISRTTTQKAGDKDGNLLLHSVSIARQTDNTAATFTRNKPQTWTSSAAFRAVFQPDDDNQILYDKVVTPAVPHVLQGGRSSVFAYGHSGSGKTHTILGYDDKADGLYLLAAQQLFAAVTEWNSTNSTTTDTRLGLGFRLFEMRKKMAVDLLDGHKECHVREGADGRVHIRGETQMLEGGKVRVSPIVQQCCWSYLEFCEALTTALAGRSVGSSSVHRQSSRTHAILELEIVSAALVTAREAVVDRLSELVPVGKRATDISIEEQTKGIVLKPGGGWAPNPDYTVNQERIDAAEAEKNKFEARVADAEAHVDDLIASRVAPSLGGKMVFVDLAGAEYHQDSTTGPRQASVRQTPQERQEAQQINTDLLALKEVMRAWSSNQPRIPFRSSALTMVLREHFVASTDGHSTMIVTVSPSDEQYAATLNSLKYGSLVGMVKA</sequence>
<dbReference type="Gene3D" id="3.40.850.10">
    <property type="entry name" value="Kinesin motor domain"/>
    <property type="match status" value="1"/>
</dbReference>
<feature type="coiled-coil region" evidence="10">
    <location>
        <begin position="306"/>
        <end position="333"/>
    </location>
</feature>
<evidence type="ECO:0000256" key="11">
    <source>
        <dbReference type="SAM" id="MobiDB-lite"/>
    </source>
</evidence>